<accession>A0A7C5REH1</accession>
<protein>
    <submittedName>
        <fullName evidence="1">Uncharacterized protein</fullName>
    </submittedName>
</protein>
<comment type="caution">
    <text evidence="1">The sequence shown here is derived from an EMBL/GenBank/DDBJ whole genome shotgun (WGS) entry which is preliminary data.</text>
</comment>
<dbReference type="EMBL" id="DRXE01000179">
    <property type="protein sequence ID" value="HHM68000.1"/>
    <property type="molecule type" value="Genomic_DNA"/>
</dbReference>
<dbReference type="AlphaFoldDB" id="A0A7C5REH1"/>
<name>A0A7C5REH1_9DEIN</name>
<gene>
    <name evidence="1" type="ORF">ENM28_04685</name>
</gene>
<sequence length="159" mass="17653">MERHLLKQKGVSRNALSRFLGVSTRQVDHLVSDPKHYLAYLASTHPAWAVWLARWLGVEVPPVELPRLSGKKPLPLRSQSGMAREVVYVGQDVPDGVVVSAGGGWWVVEPPTVPSPPGAYFFSFLQPPLHVPMEIRRHHAQPVAKVLAQLEEPPLILEV</sequence>
<evidence type="ECO:0000313" key="1">
    <source>
        <dbReference type="EMBL" id="HHM68000.1"/>
    </source>
</evidence>
<proteinExistence type="predicted"/>
<organism evidence="1">
    <name type="scientific">Thermus caliditerrae</name>
    <dbReference type="NCBI Taxonomy" id="1330700"/>
    <lineage>
        <taxon>Bacteria</taxon>
        <taxon>Thermotogati</taxon>
        <taxon>Deinococcota</taxon>
        <taxon>Deinococci</taxon>
        <taxon>Thermales</taxon>
        <taxon>Thermaceae</taxon>
        <taxon>Thermus</taxon>
    </lineage>
</organism>
<reference evidence="1" key="1">
    <citation type="journal article" date="2020" name="mSystems">
        <title>Genome- and Community-Level Interaction Insights into Carbon Utilization and Element Cycling Functions of Hydrothermarchaeota in Hydrothermal Sediment.</title>
        <authorList>
            <person name="Zhou Z."/>
            <person name="Liu Y."/>
            <person name="Xu W."/>
            <person name="Pan J."/>
            <person name="Luo Z.H."/>
            <person name="Li M."/>
        </authorList>
    </citation>
    <scope>NUCLEOTIDE SEQUENCE [LARGE SCALE GENOMIC DNA]</scope>
    <source>
        <strain evidence="1">SpSt-1071</strain>
    </source>
</reference>